<keyword evidence="3" id="KW-1185">Reference proteome</keyword>
<organism evidence="2 3">
    <name type="scientific">Datura stramonium</name>
    <name type="common">Jimsonweed</name>
    <name type="synonym">Common thornapple</name>
    <dbReference type="NCBI Taxonomy" id="4076"/>
    <lineage>
        <taxon>Eukaryota</taxon>
        <taxon>Viridiplantae</taxon>
        <taxon>Streptophyta</taxon>
        <taxon>Embryophyta</taxon>
        <taxon>Tracheophyta</taxon>
        <taxon>Spermatophyta</taxon>
        <taxon>Magnoliopsida</taxon>
        <taxon>eudicotyledons</taxon>
        <taxon>Gunneridae</taxon>
        <taxon>Pentapetalae</taxon>
        <taxon>asterids</taxon>
        <taxon>lamiids</taxon>
        <taxon>Solanales</taxon>
        <taxon>Solanaceae</taxon>
        <taxon>Solanoideae</taxon>
        <taxon>Datureae</taxon>
        <taxon>Datura</taxon>
    </lineage>
</organism>
<proteinExistence type="predicted"/>
<dbReference type="EMBL" id="JACEIK010000713">
    <property type="protein sequence ID" value="MCD7461255.1"/>
    <property type="molecule type" value="Genomic_DNA"/>
</dbReference>
<comment type="caution">
    <text evidence="2">The sequence shown here is derived from an EMBL/GenBank/DDBJ whole genome shotgun (WGS) entry which is preliminary data.</text>
</comment>
<accession>A0ABS8SQH9</accession>
<dbReference type="Proteomes" id="UP000823775">
    <property type="component" value="Unassembled WGS sequence"/>
</dbReference>
<protein>
    <submittedName>
        <fullName evidence="2">Uncharacterized protein</fullName>
    </submittedName>
</protein>
<evidence type="ECO:0000313" key="2">
    <source>
        <dbReference type="EMBL" id="MCD7461255.1"/>
    </source>
</evidence>
<evidence type="ECO:0000313" key="3">
    <source>
        <dbReference type="Proteomes" id="UP000823775"/>
    </source>
</evidence>
<feature type="compositionally biased region" description="Acidic residues" evidence="1">
    <location>
        <begin position="20"/>
        <end position="39"/>
    </location>
</feature>
<name>A0ABS8SQH9_DATST</name>
<sequence length="108" mass="12158">MLNYHEINYSRTTSRHDAPLQEDDDFEDERAETDEENFEEAQIAKEVDEDREVQVATQRSMDNLTAQLMGAGINSHTLEATNVVITTIVPTAMAQSEEVGQNQENQSA</sequence>
<evidence type="ECO:0000256" key="1">
    <source>
        <dbReference type="SAM" id="MobiDB-lite"/>
    </source>
</evidence>
<reference evidence="2 3" key="1">
    <citation type="journal article" date="2021" name="BMC Genomics">
        <title>Datura genome reveals duplications of psychoactive alkaloid biosynthetic genes and high mutation rate following tissue culture.</title>
        <authorList>
            <person name="Rajewski A."/>
            <person name="Carter-House D."/>
            <person name="Stajich J."/>
            <person name="Litt A."/>
        </authorList>
    </citation>
    <scope>NUCLEOTIDE SEQUENCE [LARGE SCALE GENOMIC DNA]</scope>
    <source>
        <strain evidence="2">AR-01</strain>
    </source>
</reference>
<gene>
    <name evidence="2" type="ORF">HAX54_045748</name>
</gene>
<feature type="region of interest" description="Disordered" evidence="1">
    <location>
        <begin position="1"/>
        <end position="42"/>
    </location>
</feature>